<dbReference type="EnsemblPlants" id="Bo1g008680.1">
    <property type="protein sequence ID" value="Bo1g008680.1"/>
    <property type="gene ID" value="Bo1g008680"/>
</dbReference>
<keyword evidence="2" id="KW-1185">Reference proteome</keyword>
<protein>
    <submittedName>
        <fullName evidence="1">Uncharacterized protein</fullName>
    </submittedName>
</protein>
<accession>A0A0D3A2E2</accession>
<name>A0A0D3A2E2_BRAOL</name>
<sequence>MCLLKRFWYKLYRFGVFHLTFQLEDDGPSALKPTAVSEDQTVAEETYTGNCMLSPVDSGEWKNMEGRAIRVNVAEERPRRF</sequence>
<dbReference type="AlphaFoldDB" id="A0A0D3A2E2"/>
<reference evidence="1 2" key="1">
    <citation type="journal article" date="2014" name="Genome Biol.">
        <title>Transcriptome and methylome profiling reveals relics of genome dominance in the mesopolyploid Brassica oleracea.</title>
        <authorList>
            <person name="Parkin I.A."/>
            <person name="Koh C."/>
            <person name="Tang H."/>
            <person name="Robinson S.J."/>
            <person name="Kagale S."/>
            <person name="Clarke W.E."/>
            <person name="Town C.D."/>
            <person name="Nixon J."/>
            <person name="Krishnakumar V."/>
            <person name="Bidwell S.L."/>
            <person name="Denoeud F."/>
            <person name="Belcram H."/>
            <person name="Links M.G."/>
            <person name="Just J."/>
            <person name="Clarke C."/>
            <person name="Bender T."/>
            <person name="Huebert T."/>
            <person name="Mason A.S."/>
            <person name="Pires J.C."/>
            <person name="Barker G."/>
            <person name="Moore J."/>
            <person name="Walley P.G."/>
            <person name="Manoli S."/>
            <person name="Batley J."/>
            <person name="Edwards D."/>
            <person name="Nelson M.N."/>
            <person name="Wang X."/>
            <person name="Paterson A.H."/>
            <person name="King G."/>
            <person name="Bancroft I."/>
            <person name="Chalhoub B."/>
            <person name="Sharpe A.G."/>
        </authorList>
    </citation>
    <scope>NUCLEOTIDE SEQUENCE</scope>
    <source>
        <strain evidence="1 2">cv. TO1000</strain>
    </source>
</reference>
<evidence type="ECO:0000313" key="1">
    <source>
        <dbReference type="EnsemblPlants" id="Bo1g008680.1"/>
    </source>
</evidence>
<reference evidence="1" key="2">
    <citation type="submission" date="2015-03" db="UniProtKB">
        <authorList>
            <consortium name="EnsemblPlants"/>
        </authorList>
    </citation>
    <scope>IDENTIFICATION</scope>
</reference>
<proteinExistence type="predicted"/>
<dbReference type="HOGENOM" id="CLU_2577151_0_0_1"/>
<dbReference type="Gramene" id="Bo1g008680.1">
    <property type="protein sequence ID" value="Bo1g008680.1"/>
    <property type="gene ID" value="Bo1g008680"/>
</dbReference>
<organism evidence="1 2">
    <name type="scientific">Brassica oleracea var. oleracea</name>
    <dbReference type="NCBI Taxonomy" id="109376"/>
    <lineage>
        <taxon>Eukaryota</taxon>
        <taxon>Viridiplantae</taxon>
        <taxon>Streptophyta</taxon>
        <taxon>Embryophyta</taxon>
        <taxon>Tracheophyta</taxon>
        <taxon>Spermatophyta</taxon>
        <taxon>Magnoliopsida</taxon>
        <taxon>eudicotyledons</taxon>
        <taxon>Gunneridae</taxon>
        <taxon>Pentapetalae</taxon>
        <taxon>rosids</taxon>
        <taxon>malvids</taxon>
        <taxon>Brassicales</taxon>
        <taxon>Brassicaceae</taxon>
        <taxon>Brassiceae</taxon>
        <taxon>Brassica</taxon>
    </lineage>
</organism>
<dbReference type="Proteomes" id="UP000032141">
    <property type="component" value="Chromosome C1"/>
</dbReference>
<evidence type="ECO:0000313" key="2">
    <source>
        <dbReference type="Proteomes" id="UP000032141"/>
    </source>
</evidence>